<sequence>MVRWFLQPQLAPYSFMQLVYSCKRIWAGWNREIVLIPRAANGVADNPAKRANFLGDDLCSSVRVMVFSGKEAVVEGFRF</sequence>
<name>A0ABR2FGE1_9ROSI</name>
<comment type="caution">
    <text evidence="1">The sequence shown here is derived from an EMBL/GenBank/DDBJ whole genome shotgun (WGS) entry which is preliminary data.</text>
</comment>
<gene>
    <name evidence="1" type="ORF">V6N12_070246</name>
</gene>
<proteinExistence type="predicted"/>
<dbReference type="EMBL" id="JBBPBM010000006">
    <property type="protein sequence ID" value="KAK8579950.1"/>
    <property type="molecule type" value="Genomic_DNA"/>
</dbReference>
<evidence type="ECO:0000313" key="1">
    <source>
        <dbReference type="EMBL" id="KAK8579950.1"/>
    </source>
</evidence>
<accession>A0ABR2FGE1</accession>
<evidence type="ECO:0000313" key="2">
    <source>
        <dbReference type="Proteomes" id="UP001472677"/>
    </source>
</evidence>
<dbReference type="PROSITE" id="PS51257">
    <property type="entry name" value="PROKAR_LIPOPROTEIN"/>
    <property type="match status" value="1"/>
</dbReference>
<reference evidence="1 2" key="1">
    <citation type="journal article" date="2024" name="G3 (Bethesda)">
        <title>Genome assembly of Hibiscus sabdariffa L. provides insights into metabolisms of medicinal natural products.</title>
        <authorList>
            <person name="Kim T."/>
        </authorList>
    </citation>
    <scope>NUCLEOTIDE SEQUENCE [LARGE SCALE GENOMIC DNA]</scope>
    <source>
        <strain evidence="1">TK-2024</strain>
        <tissue evidence="1">Old leaves</tissue>
    </source>
</reference>
<protein>
    <submittedName>
        <fullName evidence="1">Uncharacterized protein</fullName>
    </submittedName>
</protein>
<organism evidence="1 2">
    <name type="scientific">Hibiscus sabdariffa</name>
    <name type="common">roselle</name>
    <dbReference type="NCBI Taxonomy" id="183260"/>
    <lineage>
        <taxon>Eukaryota</taxon>
        <taxon>Viridiplantae</taxon>
        <taxon>Streptophyta</taxon>
        <taxon>Embryophyta</taxon>
        <taxon>Tracheophyta</taxon>
        <taxon>Spermatophyta</taxon>
        <taxon>Magnoliopsida</taxon>
        <taxon>eudicotyledons</taxon>
        <taxon>Gunneridae</taxon>
        <taxon>Pentapetalae</taxon>
        <taxon>rosids</taxon>
        <taxon>malvids</taxon>
        <taxon>Malvales</taxon>
        <taxon>Malvaceae</taxon>
        <taxon>Malvoideae</taxon>
        <taxon>Hibiscus</taxon>
    </lineage>
</organism>
<keyword evidence="2" id="KW-1185">Reference proteome</keyword>
<dbReference type="Proteomes" id="UP001472677">
    <property type="component" value="Unassembled WGS sequence"/>
</dbReference>